<name>D6N0K3_PLADU</name>
<accession>D6N0K3</accession>
<dbReference type="InterPro" id="IPR011598">
    <property type="entry name" value="bHLH_dom"/>
</dbReference>
<dbReference type="Gene3D" id="4.10.280.10">
    <property type="entry name" value="Helix-loop-helix DNA-binding domain"/>
    <property type="match status" value="1"/>
</dbReference>
<dbReference type="Pfam" id="PF00010">
    <property type="entry name" value="HLH"/>
    <property type="match status" value="1"/>
</dbReference>
<dbReference type="EMBL" id="GU169413">
    <property type="protein sequence ID" value="ADG26724.1"/>
    <property type="molecule type" value="mRNA"/>
</dbReference>
<feature type="compositionally biased region" description="Polar residues" evidence="1">
    <location>
        <begin position="61"/>
        <end position="97"/>
    </location>
</feature>
<sequence>QAHLPVSDTTSKGKAKKLSKVDTLKNAIDYIKGLQEMLDDHDAVNAAFQGGYIPNEMPSELSPTDSTGLSASVASPPSSCGSPDQTISEGDSEQQPLSPDEADLLDFASWFQ</sequence>
<evidence type="ECO:0000259" key="2">
    <source>
        <dbReference type="PROSITE" id="PS50888"/>
    </source>
</evidence>
<dbReference type="GO" id="GO:0046983">
    <property type="term" value="F:protein dimerization activity"/>
    <property type="evidence" value="ECO:0007669"/>
    <property type="project" value="InterPro"/>
</dbReference>
<proteinExistence type="evidence at transcript level"/>
<dbReference type="SUPFAM" id="SSF47459">
    <property type="entry name" value="HLH, helix-loop-helix DNA-binding domain"/>
    <property type="match status" value="1"/>
</dbReference>
<evidence type="ECO:0000313" key="3">
    <source>
        <dbReference type="EMBL" id="ADG26724.1"/>
    </source>
</evidence>
<dbReference type="InterPro" id="IPR036638">
    <property type="entry name" value="HLH_DNA-bd_sf"/>
</dbReference>
<organism evidence="3">
    <name type="scientific">Platynereis dumerilii</name>
    <name type="common">Dumeril's clam worm</name>
    <dbReference type="NCBI Taxonomy" id="6359"/>
    <lineage>
        <taxon>Eukaryota</taxon>
        <taxon>Metazoa</taxon>
        <taxon>Spiralia</taxon>
        <taxon>Lophotrochozoa</taxon>
        <taxon>Annelida</taxon>
        <taxon>Polychaeta</taxon>
        <taxon>Errantia</taxon>
        <taxon>Phyllodocida</taxon>
        <taxon>Nereididae</taxon>
        <taxon>Platynereis</taxon>
    </lineage>
</organism>
<reference evidence="3" key="1">
    <citation type="journal article" date="2010" name="Cell">
        <title>Profiling by image registration reveals common origin of annelid mushroom bodies and vertebrate pallium.</title>
        <authorList>
            <person name="Tomer R."/>
            <person name="Denes A.S."/>
            <person name="Tessmar-Raible K."/>
            <person name="Arendt D."/>
        </authorList>
    </citation>
    <scope>NUCLEOTIDE SEQUENCE</scope>
</reference>
<protein>
    <submittedName>
        <fullName evidence="3">Achaete-scute-related 2</fullName>
    </submittedName>
</protein>
<evidence type="ECO:0000256" key="1">
    <source>
        <dbReference type="SAM" id="MobiDB-lite"/>
    </source>
</evidence>
<dbReference type="AlphaFoldDB" id="D6N0K3"/>
<feature type="region of interest" description="Disordered" evidence="1">
    <location>
        <begin position="53"/>
        <end position="101"/>
    </location>
</feature>
<dbReference type="PROSITE" id="PS50888">
    <property type="entry name" value="BHLH"/>
    <property type="match status" value="1"/>
</dbReference>
<feature type="domain" description="BHLH" evidence="2">
    <location>
        <begin position="1"/>
        <end position="34"/>
    </location>
</feature>
<feature type="non-terminal residue" evidence="3">
    <location>
        <position position="1"/>
    </location>
</feature>